<evidence type="ECO:0000313" key="3">
    <source>
        <dbReference type="Proteomes" id="UP000246800"/>
    </source>
</evidence>
<dbReference type="InterPro" id="IPR027417">
    <property type="entry name" value="P-loop_NTPase"/>
</dbReference>
<sequence>KAYEKEKRALQIELLKLQLWAKSTGQKILIIFEGRDAAGKGGSIKRFTEHLNPRGARVVALEKPTDIEQTQ</sequence>
<protein>
    <submittedName>
        <fullName evidence="2">Polyphosphate kinase 2</fullName>
    </submittedName>
</protein>
<dbReference type="Proteomes" id="UP000246800">
    <property type="component" value="Unassembled WGS sequence"/>
</dbReference>
<gene>
    <name evidence="2" type="ORF">DD902_13475</name>
</gene>
<keyword evidence="2" id="KW-0418">Kinase</keyword>
<dbReference type="Gene3D" id="3.40.50.300">
    <property type="entry name" value="P-loop containing nucleotide triphosphate hydrolases"/>
    <property type="match status" value="1"/>
</dbReference>
<feature type="domain" description="Polyphosphate kinase-2-related" evidence="1">
    <location>
        <begin position="2"/>
        <end position="71"/>
    </location>
</feature>
<dbReference type="GO" id="GO:0016301">
    <property type="term" value="F:kinase activity"/>
    <property type="evidence" value="ECO:0007669"/>
    <property type="project" value="UniProtKB-KW"/>
</dbReference>
<dbReference type="PANTHER" id="PTHR34383:SF1">
    <property type="entry name" value="ADP-POLYPHOSPHATE PHOSPHOTRANSFERASE"/>
    <property type="match status" value="1"/>
</dbReference>
<evidence type="ECO:0000313" key="2">
    <source>
        <dbReference type="EMBL" id="PWZ72161.1"/>
    </source>
</evidence>
<feature type="non-terminal residue" evidence="2">
    <location>
        <position position="1"/>
    </location>
</feature>
<feature type="non-terminal residue" evidence="2">
    <location>
        <position position="71"/>
    </location>
</feature>
<organism evidence="2 3">
    <name type="scientific">Staphylococcus pseudintermedius</name>
    <dbReference type="NCBI Taxonomy" id="283734"/>
    <lineage>
        <taxon>Bacteria</taxon>
        <taxon>Bacillati</taxon>
        <taxon>Bacillota</taxon>
        <taxon>Bacilli</taxon>
        <taxon>Bacillales</taxon>
        <taxon>Staphylococcaceae</taxon>
        <taxon>Staphylococcus</taxon>
        <taxon>Staphylococcus intermedius group</taxon>
    </lineage>
</organism>
<dbReference type="PANTHER" id="PTHR34383">
    <property type="entry name" value="POLYPHOSPHATE:AMP PHOSPHOTRANSFERASE-RELATED"/>
    <property type="match status" value="1"/>
</dbReference>
<evidence type="ECO:0000259" key="1">
    <source>
        <dbReference type="Pfam" id="PF03976"/>
    </source>
</evidence>
<name>A0A317YM85_STAPS</name>
<dbReference type="InterPro" id="IPR022488">
    <property type="entry name" value="PPK2-related"/>
</dbReference>
<reference evidence="2 3" key="1">
    <citation type="journal article" date="2018" name="Vet. Microbiol.">
        <title>Clonal diversity and geographic distribution of methicillin-resistant Staphylococcus pseudintermedius from Australian animals: Discovery of novel sequence types.</title>
        <authorList>
            <person name="Worthing K.A."/>
            <person name="Abraham S."/>
            <person name="Coombs G.W."/>
            <person name="Pang S."/>
            <person name="Saputra S."/>
            <person name="Jordan D."/>
            <person name="Trott D.J."/>
            <person name="Norris J.M."/>
        </authorList>
    </citation>
    <scope>NUCLEOTIDE SEQUENCE [LARGE SCALE GENOMIC DNA]</scope>
    <source>
        <strain evidence="2 3">ST525 1</strain>
    </source>
</reference>
<comment type="caution">
    <text evidence="2">The sequence shown here is derived from an EMBL/GenBank/DDBJ whole genome shotgun (WGS) entry which is preliminary data.</text>
</comment>
<proteinExistence type="predicted"/>
<dbReference type="EMBL" id="QEIT01000258">
    <property type="protein sequence ID" value="PWZ72161.1"/>
    <property type="molecule type" value="Genomic_DNA"/>
</dbReference>
<accession>A0A317YM85</accession>
<dbReference type="AlphaFoldDB" id="A0A317YM85"/>
<dbReference type="Pfam" id="PF03976">
    <property type="entry name" value="PPK2"/>
    <property type="match status" value="1"/>
</dbReference>
<keyword evidence="2" id="KW-0808">Transferase</keyword>